<evidence type="ECO:0000256" key="1">
    <source>
        <dbReference type="RuleBase" id="RU362001"/>
    </source>
</evidence>
<comment type="similarity">
    <text evidence="1">Belongs to the WXG100 family.</text>
</comment>
<accession>A0AAE3J8D6</accession>
<dbReference type="InterPro" id="IPR036689">
    <property type="entry name" value="ESAT-6-like_sf"/>
</dbReference>
<reference evidence="2 3" key="1">
    <citation type="submission" date="2021-10" db="EMBL/GenBank/DDBJ databases">
        <title>Anaerobic single-cell dispensing facilitates the cultivation of human gut bacteria.</title>
        <authorList>
            <person name="Afrizal A."/>
        </authorList>
    </citation>
    <scope>NUCLEOTIDE SEQUENCE [LARGE SCALE GENOMIC DNA]</scope>
    <source>
        <strain evidence="2 3">CLA-AA-H232</strain>
    </source>
</reference>
<dbReference type="Pfam" id="PF06013">
    <property type="entry name" value="WXG100"/>
    <property type="match status" value="1"/>
</dbReference>
<dbReference type="NCBIfam" id="TIGR03930">
    <property type="entry name" value="WXG100_ESAT6"/>
    <property type="match status" value="1"/>
</dbReference>
<dbReference type="AlphaFoldDB" id="A0AAE3J8D6"/>
<protein>
    <recommendedName>
        <fullName evidence="1">ESAT-6-like protein</fullName>
    </recommendedName>
</protein>
<organism evidence="2 3">
    <name type="scientific">Hominilimicola fabiformis</name>
    <dbReference type="NCBI Taxonomy" id="2885356"/>
    <lineage>
        <taxon>Bacteria</taxon>
        <taxon>Bacillati</taxon>
        <taxon>Bacillota</taxon>
        <taxon>Clostridia</taxon>
        <taxon>Eubacteriales</taxon>
        <taxon>Oscillospiraceae</taxon>
        <taxon>Hominilimicola</taxon>
    </lineage>
</organism>
<dbReference type="InterPro" id="IPR010310">
    <property type="entry name" value="T7SS_ESAT-6-like"/>
</dbReference>
<name>A0AAE3J8D6_9FIRM</name>
<proteinExistence type="inferred from homology"/>
<dbReference type="EMBL" id="JAJEQM010000002">
    <property type="protein sequence ID" value="MCC2209693.1"/>
    <property type="molecule type" value="Genomic_DNA"/>
</dbReference>
<evidence type="ECO:0000313" key="2">
    <source>
        <dbReference type="EMBL" id="MCC2209693.1"/>
    </source>
</evidence>
<dbReference type="SUPFAM" id="SSF140453">
    <property type="entry name" value="EsxAB dimer-like"/>
    <property type="match status" value="1"/>
</dbReference>
<keyword evidence="3" id="KW-1185">Reference proteome</keyword>
<dbReference type="RefSeq" id="WP_308455831.1">
    <property type="nucleotide sequence ID" value="NZ_JAJEQM010000002.1"/>
</dbReference>
<evidence type="ECO:0000313" key="3">
    <source>
        <dbReference type="Proteomes" id="UP001198242"/>
    </source>
</evidence>
<sequence>MARIQVTPEVLNEKSNEVRKYKEEHVSTIQKLTAMVNGLTEIWQGEAQTAFQAKFDGMKSTFTQFEQILEEYALNLSDAAKTYAEAEAAATQRSRG</sequence>
<comment type="caution">
    <text evidence="2">The sequence shown here is derived from an EMBL/GenBank/DDBJ whole genome shotgun (WGS) entry which is preliminary data.</text>
</comment>
<gene>
    <name evidence="2" type="ORF">LKE05_02650</name>
</gene>
<dbReference type="Gene3D" id="1.10.287.1060">
    <property type="entry name" value="ESAT-6-like"/>
    <property type="match status" value="1"/>
</dbReference>
<dbReference type="Proteomes" id="UP001198242">
    <property type="component" value="Unassembled WGS sequence"/>
</dbReference>